<organism evidence="2 3">
    <name type="scientific">Desmophyllum pertusum</name>
    <dbReference type="NCBI Taxonomy" id="174260"/>
    <lineage>
        <taxon>Eukaryota</taxon>
        <taxon>Metazoa</taxon>
        <taxon>Cnidaria</taxon>
        <taxon>Anthozoa</taxon>
        <taxon>Hexacorallia</taxon>
        <taxon>Scleractinia</taxon>
        <taxon>Caryophylliina</taxon>
        <taxon>Caryophylliidae</taxon>
        <taxon>Desmophyllum</taxon>
    </lineage>
</organism>
<feature type="region of interest" description="Disordered" evidence="1">
    <location>
        <begin position="1"/>
        <end position="24"/>
    </location>
</feature>
<feature type="compositionally biased region" description="Polar residues" evidence="1">
    <location>
        <begin position="1"/>
        <end position="15"/>
    </location>
</feature>
<accession>A0A9W9ZTH7</accession>
<evidence type="ECO:0000313" key="3">
    <source>
        <dbReference type="Proteomes" id="UP001163046"/>
    </source>
</evidence>
<feature type="compositionally biased region" description="Polar residues" evidence="1">
    <location>
        <begin position="56"/>
        <end position="66"/>
    </location>
</feature>
<proteinExistence type="predicted"/>
<comment type="caution">
    <text evidence="2">The sequence shown here is derived from an EMBL/GenBank/DDBJ whole genome shotgun (WGS) entry which is preliminary data.</text>
</comment>
<name>A0A9W9ZTH7_9CNID</name>
<reference evidence="2" key="1">
    <citation type="submission" date="2023-01" db="EMBL/GenBank/DDBJ databases">
        <title>Genome assembly of the deep-sea coral Lophelia pertusa.</title>
        <authorList>
            <person name="Herrera S."/>
            <person name="Cordes E."/>
        </authorList>
    </citation>
    <scope>NUCLEOTIDE SEQUENCE</scope>
    <source>
        <strain evidence="2">USNM1676648</strain>
        <tissue evidence="2">Polyp</tissue>
    </source>
</reference>
<gene>
    <name evidence="2" type="ORF">OS493_004170</name>
</gene>
<evidence type="ECO:0000313" key="2">
    <source>
        <dbReference type="EMBL" id="KAJ7387200.1"/>
    </source>
</evidence>
<feature type="region of interest" description="Disordered" evidence="1">
    <location>
        <begin position="56"/>
        <end position="75"/>
    </location>
</feature>
<keyword evidence="3" id="KW-1185">Reference proteome</keyword>
<dbReference type="AlphaFoldDB" id="A0A9W9ZTH7"/>
<dbReference type="Proteomes" id="UP001163046">
    <property type="component" value="Unassembled WGS sequence"/>
</dbReference>
<evidence type="ECO:0000256" key="1">
    <source>
        <dbReference type="SAM" id="MobiDB-lite"/>
    </source>
</evidence>
<dbReference type="EMBL" id="MU825874">
    <property type="protein sequence ID" value="KAJ7387200.1"/>
    <property type="molecule type" value="Genomic_DNA"/>
</dbReference>
<sequence>MVRLTEPQQGLSESGSEGYCSLDNGVSQMEESGIQNLHELQGYLVKFQNSKQEVSSRHVSFSSDQMTPPFDDSGIHLEFAAPSDADISEIEGDELVANTDREQLAEHGKFTVA</sequence>
<protein>
    <submittedName>
        <fullName evidence="2">Uncharacterized protein</fullName>
    </submittedName>
</protein>